<feature type="domain" description="Glycosyltransferase 2-like" evidence="3">
    <location>
        <begin position="7"/>
        <end position="141"/>
    </location>
</feature>
<dbReference type="InterPro" id="IPR029044">
    <property type="entry name" value="Nucleotide-diphossugar_trans"/>
</dbReference>
<proteinExistence type="predicted"/>
<dbReference type="EC" id="2.4.1.212" evidence="4"/>
<dbReference type="CDD" id="cd00761">
    <property type="entry name" value="Glyco_tranf_GTA_type"/>
    <property type="match status" value="1"/>
</dbReference>
<dbReference type="AlphaFoldDB" id="A0A380KX89"/>
<dbReference type="OrthoDB" id="396512at2"/>
<dbReference type="GO" id="GO:0050501">
    <property type="term" value="F:hyaluronan synthase activity"/>
    <property type="evidence" value="ECO:0007669"/>
    <property type="project" value="UniProtKB-EC"/>
</dbReference>
<evidence type="ECO:0000256" key="1">
    <source>
        <dbReference type="ARBA" id="ARBA00022676"/>
    </source>
</evidence>
<evidence type="ECO:0000256" key="2">
    <source>
        <dbReference type="ARBA" id="ARBA00022679"/>
    </source>
</evidence>
<evidence type="ECO:0000313" key="5">
    <source>
        <dbReference type="Proteomes" id="UP000254634"/>
    </source>
</evidence>
<dbReference type="SUPFAM" id="SSF53448">
    <property type="entry name" value="Nucleotide-diphospho-sugar transferases"/>
    <property type="match status" value="1"/>
</dbReference>
<protein>
    <submittedName>
        <fullName evidence="4">Cell-wall biogenesis glycosyltransferase</fullName>
        <ecNumber evidence="4">2.4.1.212</ecNumber>
    </submittedName>
</protein>
<sequence length="324" mass="38197">MTQSLVSIIVPIYNAEKSIEKCVHSILNQSFKDFELILMNDGSTDNTIDKLKHFQETDPRVKLIDKANEGVSTTRNRGIELASGRYIMFIDNDDYIASDYVETFFQAIETEQLDIVLGSYKRVDSQEKVLFQQSLKSNEWSKYIIVAPWAKIYRREFILEHKIQFFNYPIGEDVVFNLKAYSLTDKIKTIDYNGYFWFYNESSISNTSQRGFNKKIDIRVLFEKIISEINPQSKELKYVRYYLKRYYVWYLLFSGRNASRQEFYDQYSSIKKWLADHQQMSSLSPLSYEVSGERFLSKVSMIVFLTVEKLSLVKLFARLYCKGS</sequence>
<dbReference type="EMBL" id="UHFR01000005">
    <property type="protein sequence ID" value="SUN75744.1"/>
    <property type="molecule type" value="Genomic_DNA"/>
</dbReference>
<organism evidence="4 5">
    <name type="scientific">Streptococcus massiliensis</name>
    <dbReference type="NCBI Taxonomy" id="313439"/>
    <lineage>
        <taxon>Bacteria</taxon>
        <taxon>Bacillati</taxon>
        <taxon>Bacillota</taxon>
        <taxon>Bacilli</taxon>
        <taxon>Lactobacillales</taxon>
        <taxon>Streptococcaceae</taxon>
        <taxon>Streptococcus</taxon>
    </lineage>
</organism>
<dbReference type="STRING" id="1123307.GCA_000380065_01322"/>
<gene>
    <name evidence="4" type="primary">hyaD</name>
    <name evidence="4" type="ORF">NCTC13765_00180</name>
</gene>
<keyword evidence="5" id="KW-1185">Reference proteome</keyword>
<evidence type="ECO:0000313" key="4">
    <source>
        <dbReference type="EMBL" id="SUN75744.1"/>
    </source>
</evidence>
<name>A0A380KX89_9STRE</name>
<dbReference type="InterPro" id="IPR001173">
    <property type="entry name" value="Glyco_trans_2-like"/>
</dbReference>
<dbReference type="RefSeq" id="WP_018372027.1">
    <property type="nucleotide sequence ID" value="NZ_UHFR01000005.1"/>
</dbReference>
<dbReference type="Pfam" id="PF00535">
    <property type="entry name" value="Glycos_transf_2"/>
    <property type="match status" value="1"/>
</dbReference>
<reference evidence="4" key="1">
    <citation type="submission" date="2018-06" db="EMBL/GenBank/DDBJ databases">
        <authorList>
            <consortium name="Pathogen Informatics"/>
            <person name="Doyle S."/>
        </authorList>
    </citation>
    <scope>NUCLEOTIDE SEQUENCE [LARGE SCALE GENOMIC DNA]</scope>
    <source>
        <strain evidence="4">NCTC13765</strain>
    </source>
</reference>
<dbReference type="PANTHER" id="PTHR22916">
    <property type="entry name" value="GLYCOSYLTRANSFERASE"/>
    <property type="match status" value="1"/>
</dbReference>
<accession>A0A380KX89</accession>
<dbReference type="PANTHER" id="PTHR22916:SF51">
    <property type="entry name" value="GLYCOSYLTRANSFERASE EPSH-RELATED"/>
    <property type="match status" value="1"/>
</dbReference>
<dbReference type="Proteomes" id="UP000254634">
    <property type="component" value="Unassembled WGS sequence"/>
</dbReference>
<keyword evidence="2 4" id="KW-0808">Transferase</keyword>
<keyword evidence="1 4" id="KW-0328">Glycosyltransferase</keyword>
<evidence type="ECO:0000259" key="3">
    <source>
        <dbReference type="Pfam" id="PF00535"/>
    </source>
</evidence>
<dbReference type="Gene3D" id="3.90.550.10">
    <property type="entry name" value="Spore Coat Polysaccharide Biosynthesis Protein SpsA, Chain A"/>
    <property type="match status" value="1"/>
</dbReference>